<feature type="transmembrane region" description="Helical" evidence="7">
    <location>
        <begin position="181"/>
        <end position="201"/>
    </location>
</feature>
<organism evidence="9 10">
    <name type="scientific">Buddleja alternifolia</name>
    <dbReference type="NCBI Taxonomy" id="168488"/>
    <lineage>
        <taxon>Eukaryota</taxon>
        <taxon>Viridiplantae</taxon>
        <taxon>Streptophyta</taxon>
        <taxon>Embryophyta</taxon>
        <taxon>Tracheophyta</taxon>
        <taxon>Spermatophyta</taxon>
        <taxon>Magnoliopsida</taxon>
        <taxon>eudicotyledons</taxon>
        <taxon>Gunneridae</taxon>
        <taxon>Pentapetalae</taxon>
        <taxon>asterids</taxon>
        <taxon>lamiids</taxon>
        <taxon>Lamiales</taxon>
        <taxon>Scrophulariaceae</taxon>
        <taxon>Buddlejeae</taxon>
        <taxon>Buddleja</taxon>
    </lineage>
</organism>
<comment type="pathway">
    <text evidence="2">Lipid metabolism.</text>
</comment>
<evidence type="ECO:0000256" key="2">
    <source>
        <dbReference type="ARBA" id="ARBA00005189"/>
    </source>
</evidence>
<evidence type="ECO:0000313" key="10">
    <source>
        <dbReference type="Proteomes" id="UP000826271"/>
    </source>
</evidence>
<keyword evidence="10" id="KW-1185">Reference proteome</keyword>
<dbReference type="EC" id="2.3.1.20" evidence="3"/>
<evidence type="ECO:0000256" key="5">
    <source>
        <dbReference type="ARBA" id="ARBA00023315"/>
    </source>
</evidence>
<keyword evidence="5" id="KW-0012">Acyltransferase</keyword>
<evidence type="ECO:0000256" key="6">
    <source>
        <dbReference type="ARBA" id="ARBA00048109"/>
    </source>
</evidence>
<dbReference type="GO" id="GO:0005886">
    <property type="term" value="C:plasma membrane"/>
    <property type="evidence" value="ECO:0007669"/>
    <property type="project" value="TreeGrafter"/>
</dbReference>
<dbReference type="PANTHER" id="PTHR31650:SF41">
    <property type="entry name" value="O-ACYLTRANSFERASE WSD1-LIKE ISOFORM X1"/>
    <property type="match status" value="1"/>
</dbReference>
<dbReference type="AlphaFoldDB" id="A0AAV6WQM6"/>
<keyword evidence="4" id="KW-0808">Transferase</keyword>
<dbReference type="Proteomes" id="UP000826271">
    <property type="component" value="Unassembled WGS sequence"/>
</dbReference>
<comment type="pathway">
    <text evidence="1">Glycerolipid metabolism; triacylglycerol biosynthesis.</text>
</comment>
<evidence type="ECO:0000259" key="8">
    <source>
        <dbReference type="Pfam" id="PF03007"/>
    </source>
</evidence>
<protein>
    <recommendedName>
        <fullName evidence="3">diacylglycerol O-acyltransferase</fullName>
        <ecNumber evidence="3">2.3.1.20</ecNumber>
    </recommendedName>
</protein>
<keyword evidence="7" id="KW-0812">Transmembrane</keyword>
<comment type="caution">
    <text evidence="9">The sequence shown here is derived from an EMBL/GenBank/DDBJ whole genome shotgun (WGS) entry which is preliminary data.</text>
</comment>
<dbReference type="PANTHER" id="PTHR31650">
    <property type="entry name" value="O-ACYLTRANSFERASE (WSD1-LIKE) FAMILY PROTEIN"/>
    <property type="match status" value="1"/>
</dbReference>
<evidence type="ECO:0000256" key="7">
    <source>
        <dbReference type="SAM" id="Phobius"/>
    </source>
</evidence>
<comment type="catalytic activity">
    <reaction evidence="6">
        <text>an acyl-CoA + a 1,2-diacyl-sn-glycerol = a triacyl-sn-glycerol + CoA</text>
        <dbReference type="Rhea" id="RHEA:10868"/>
        <dbReference type="ChEBI" id="CHEBI:17815"/>
        <dbReference type="ChEBI" id="CHEBI:57287"/>
        <dbReference type="ChEBI" id="CHEBI:58342"/>
        <dbReference type="ChEBI" id="CHEBI:64615"/>
        <dbReference type="EC" id="2.3.1.20"/>
    </reaction>
</comment>
<keyword evidence="7" id="KW-1133">Transmembrane helix</keyword>
<dbReference type="GO" id="GO:0004144">
    <property type="term" value="F:diacylglycerol O-acyltransferase activity"/>
    <property type="evidence" value="ECO:0007669"/>
    <property type="project" value="UniProtKB-EC"/>
</dbReference>
<name>A0AAV6WQM6_9LAMI</name>
<gene>
    <name evidence="9" type="ORF">BUALT_Bualt11G0011300</name>
</gene>
<evidence type="ECO:0000313" key="9">
    <source>
        <dbReference type="EMBL" id="KAG8373316.1"/>
    </source>
</evidence>
<dbReference type="EMBL" id="WHWC01000011">
    <property type="protein sequence ID" value="KAG8373316.1"/>
    <property type="molecule type" value="Genomic_DNA"/>
</dbReference>
<evidence type="ECO:0000256" key="4">
    <source>
        <dbReference type="ARBA" id="ARBA00022679"/>
    </source>
</evidence>
<dbReference type="GO" id="GO:0019432">
    <property type="term" value="P:triglyceride biosynthetic process"/>
    <property type="evidence" value="ECO:0007669"/>
    <property type="project" value="TreeGrafter"/>
</dbReference>
<dbReference type="InterPro" id="IPR045034">
    <property type="entry name" value="O-acyltransferase_WSD1-like"/>
</dbReference>
<feature type="domain" description="O-acyltransferase WSD1-like N-terminal" evidence="8">
    <location>
        <begin position="68"/>
        <end position="165"/>
    </location>
</feature>
<dbReference type="SUPFAM" id="SSF52777">
    <property type="entry name" value="CoA-dependent acyltransferases"/>
    <property type="match status" value="1"/>
</dbReference>
<dbReference type="InterPro" id="IPR004255">
    <property type="entry name" value="O-acyltransferase_WSD1_N"/>
</dbReference>
<accession>A0AAV6WQM6</accession>
<proteinExistence type="predicted"/>
<evidence type="ECO:0000256" key="1">
    <source>
        <dbReference type="ARBA" id="ARBA00004771"/>
    </source>
</evidence>
<reference evidence="9" key="1">
    <citation type="submission" date="2019-10" db="EMBL/GenBank/DDBJ databases">
        <authorList>
            <person name="Zhang R."/>
            <person name="Pan Y."/>
            <person name="Wang J."/>
            <person name="Ma R."/>
            <person name="Yu S."/>
        </authorList>
    </citation>
    <scope>NUCLEOTIDE SEQUENCE</scope>
    <source>
        <strain evidence="9">LA-IB0</strain>
        <tissue evidence="9">Leaf</tissue>
    </source>
</reference>
<evidence type="ECO:0000256" key="3">
    <source>
        <dbReference type="ARBA" id="ARBA00013244"/>
    </source>
</evidence>
<dbReference type="Pfam" id="PF03007">
    <property type="entry name" value="WS_DGAT_cat"/>
    <property type="match status" value="1"/>
</dbReference>
<sequence length="250" mass="28657">MEQSTDVERDEPVSPVGRFLLQPLTNLDIYIAIAGEYPIDVDAFKNLIKSSIILQLPRFCSLIVRDSCGREHWRKTQVDIDRHIIIRRHPISDDISDEDAVNDYISNLISVSKPLPTDKPLWEFHMLMAHKTIVLRVHHALGDATSLMSMLQSMCVRVEGPVVEPPSLAAAKRRRSSVWKVVRLVWYTLVFCFEYLLRVLWIKDKTTAVSGGYGVELWPRQLATARFRLDDMQTVKRAVADAVSFSWILN</sequence>
<keyword evidence="7" id="KW-0472">Membrane</keyword>